<keyword evidence="1" id="KW-0472">Membrane</keyword>
<accession>A0ABN1MPS1</accession>
<evidence type="ECO:0000313" key="3">
    <source>
        <dbReference type="Proteomes" id="UP001501126"/>
    </source>
</evidence>
<comment type="caution">
    <text evidence="2">The sequence shown here is derived from an EMBL/GenBank/DDBJ whole genome shotgun (WGS) entry which is preliminary data.</text>
</comment>
<dbReference type="InterPro" id="IPR048136">
    <property type="entry name" value="STM3941-like"/>
</dbReference>
<dbReference type="Proteomes" id="UP001501126">
    <property type="component" value="Unassembled WGS sequence"/>
</dbReference>
<sequence>MNTNHENRIEIPLSRKKLILLILGALILVVASIFGTITPETFTSPLFRNPEVIRIISSIGLGFFGICLGFIVKKFFDKNVGLIIDKSGITDHSSATSVGLIPWEDIKSFKTIQVASTKILIIQVRTPKNYIKFAKNRFIKHVMIMNMKKYNSPLYIISSSLQIRFDELESLLRTEFDKYKSK</sequence>
<evidence type="ECO:0000256" key="1">
    <source>
        <dbReference type="SAM" id="Phobius"/>
    </source>
</evidence>
<feature type="transmembrane region" description="Helical" evidence="1">
    <location>
        <begin position="52"/>
        <end position="72"/>
    </location>
</feature>
<keyword evidence="1" id="KW-1133">Transmembrane helix</keyword>
<keyword evidence="1" id="KW-0812">Transmembrane</keyword>
<reference evidence="2 3" key="1">
    <citation type="journal article" date="2019" name="Int. J. Syst. Evol. Microbiol.">
        <title>The Global Catalogue of Microorganisms (GCM) 10K type strain sequencing project: providing services to taxonomists for standard genome sequencing and annotation.</title>
        <authorList>
            <consortium name="The Broad Institute Genomics Platform"/>
            <consortium name="The Broad Institute Genome Sequencing Center for Infectious Disease"/>
            <person name="Wu L."/>
            <person name="Ma J."/>
        </authorList>
    </citation>
    <scope>NUCLEOTIDE SEQUENCE [LARGE SCALE GENOMIC DNA]</scope>
    <source>
        <strain evidence="2 3">JCM 16083</strain>
    </source>
</reference>
<evidence type="ECO:0000313" key="2">
    <source>
        <dbReference type="EMBL" id="GAA0875051.1"/>
    </source>
</evidence>
<feature type="transmembrane region" description="Helical" evidence="1">
    <location>
        <begin position="18"/>
        <end position="37"/>
    </location>
</feature>
<name>A0ABN1MPS1_9FLAO</name>
<protein>
    <recommendedName>
        <fullName evidence="4">Photosystem I assembly protein Ycf4</fullName>
    </recommendedName>
</protein>
<dbReference type="NCBIfam" id="NF041635">
    <property type="entry name" value="STM3941_fam"/>
    <property type="match status" value="1"/>
</dbReference>
<organism evidence="2 3">
    <name type="scientific">Wandonia haliotis</name>
    <dbReference type="NCBI Taxonomy" id="574963"/>
    <lineage>
        <taxon>Bacteria</taxon>
        <taxon>Pseudomonadati</taxon>
        <taxon>Bacteroidota</taxon>
        <taxon>Flavobacteriia</taxon>
        <taxon>Flavobacteriales</taxon>
        <taxon>Crocinitomicaceae</taxon>
        <taxon>Wandonia</taxon>
    </lineage>
</organism>
<evidence type="ECO:0008006" key="4">
    <source>
        <dbReference type="Google" id="ProtNLM"/>
    </source>
</evidence>
<keyword evidence="3" id="KW-1185">Reference proteome</keyword>
<dbReference type="RefSeq" id="WP_343786098.1">
    <property type="nucleotide sequence ID" value="NZ_BAAAFH010000007.1"/>
</dbReference>
<gene>
    <name evidence="2" type="ORF">GCM10009118_14590</name>
</gene>
<dbReference type="EMBL" id="BAAAFH010000007">
    <property type="protein sequence ID" value="GAA0875051.1"/>
    <property type="molecule type" value="Genomic_DNA"/>
</dbReference>
<proteinExistence type="predicted"/>